<dbReference type="Pfam" id="PF11662">
    <property type="entry name" value="DUF3263"/>
    <property type="match status" value="1"/>
</dbReference>
<dbReference type="EMBL" id="CP021354">
    <property type="protein sequence ID" value="AWK73985.1"/>
    <property type="molecule type" value="Genomic_DNA"/>
</dbReference>
<evidence type="ECO:0000313" key="2">
    <source>
        <dbReference type="Proteomes" id="UP000245711"/>
    </source>
</evidence>
<evidence type="ECO:0008006" key="3">
    <source>
        <dbReference type="Google" id="ProtNLM"/>
    </source>
</evidence>
<sequence>MDRARAVSKPELPHGAPHRGALIIHLPSRRRYDAEEQAMLELARIWAPYGGARPGDILVEFGMSPATFYARVTRILRTIAIRNRPLAERHLILENAARYSIQPAPVYE</sequence>
<organism evidence="1 2">
    <name type="scientific">Rhodococcus oxybenzonivorans</name>
    <dbReference type="NCBI Taxonomy" id="1990687"/>
    <lineage>
        <taxon>Bacteria</taxon>
        <taxon>Bacillati</taxon>
        <taxon>Actinomycetota</taxon>
        <taxon>Actinomycetes</taxon>
        <taxon>Mycobacteriales</taxon>
        <taxon>Nocardiaceae</taxon>
        <taxon>Rhodococcus</taxon>
    </lineage>
</organism>
<protein>
    <recommendedName>
        <fullName evidence="3">DUF3263 domain-containing protein</fullName>
    </recommendedName>
</protein>
<name>A0A2S2BZB1_9NOCA</name>
<dbReference type="Proteomes" id="UP000245711">
    <property type="component" value="Chromosome"/>
</dbReference>
<dbReference type="RefSeq" id="WP_418328280.1">
    <property type="nucleotide sequence ID" value="NZ_CP021354.1"/>
</dbReference>
<proteinExistence type="predicted"/>
<gene>
    <name evidence="1" type="ORF">CBI38_22915</name>
</gene>
<accession>A0A2S2BZB1</accession>
<evidence type="ECO:0000313" key="1">
    <source>
        <dbReference type="EMBL" id="AWK73985.1"/>
    </source>
</evidence>
<keyword evidence="2" id="KW-1185">Reference proteome</keyword>
<reference evidence="1 2" key="1">
    <citation type="submission" date="2017-05" db="EMBL/GenBank/DDBJ databases">
        <title>Isolation of Rhodococcus sp. S2-17 biodegrading of BP-3.</title>
        <authorList>
            <person name="Lee Y."/>
            <person name="Kim K.H."/>
            <person name="Chun B.H."/>
            <person name="Jung H.S."/>
            <person name="Jeon C.O."/>
        </authorList>
    </citation>
    <scope>NUCLEOTIDE SEQUENCE [LARGE SCALE GENOMIC DNA]</scope>
    <source>
        <strain evidence="1 2">S2-17</strain>
    </source>
</reference>
<dbReference type="AlphaFoldDB" id="A0A2S2BZB1"/>
<dbReference type="InterPro" id="IPR021678">
    <property type="entry name" value="DUF3263"/>
</dbReference>
<dbReference type="KEGG" id="roz:CBI38_22915"/>